<accession>A0A8S5MX94</accession>
<evidence type="ECO:0000313" key="1">
    <source>
        <dbReference type="EMBL" id="DAD86828.1"/>
    </source>
</evidence>
<dbReference type="EMBL" id="BK015008">
    <property type="protein sequence ID" value="DAD86828.1"/>
    <property type="molecule type" value="Genomic_DNA"/>
</dbReference>
<reference evidence="1" key="1">
    <citation type="journal article" date="2021" name="Proc. Natl. Acad. Sci. U.S.A.">
        <title>A Catalog of Tens of Thousands of Viruses from Human Metagenomes Reveals Hidden Associations with Chronic Diseases.</title>
        <authorList>
            <person name="Tisza M.J."/>
            <person name="Buck C.B."/>
        </authorList>
    </citation>
    <scope>NUCLEOTIDE SEQUENCE</scope>
    <source>
        <strain evidence="1">Ct91l7</strain>
    </source>
</reference>
<proteinExistence type="predicted"/>
<name>A0A8S5MX94_9CAUD</name>
<organism evidence="1">
    <name type="scientific">Siphoviridae sp. ct91l7</name>
    <dbReference type="NCBI Taxonomy" id="2826173"/>
    <lineage>
        <taxon>Viruses</taxon>
        <taxon>Duplodnaviria</taxon>
        <taxon>Heunggongvirae</taxon>
        <taxon>Uroviricota</taxon>
        <taxon>Caudoviricetes</taxon>
    </lineage>
</organism>
<protein>
    <submittedName>
        <fullName evidence="1">Uncharacterized protein</fullName>
    </submittedName>
</protein>
<sequence>MWQNSVRVIVLSSVKKLLRYDTISQTPYII</sequence>